<protein>
    <submittedName>
        <fullName evidence="1">Uncharacterized protein</fullName>
    </submittedName>
</protein>
<keyword evidence="2" id="KW-1185">Reference proteome</keyword>
<name>A0A023W525_9CAUD</name>
<dbReference type="Proteomes" id="UP000024445">
    <property type="component" value="Segment"/>
</dbReference>
<dbReference type="EMBL" id="KJ025957">
    <property type="protein sequence ID" value="AHY25360.1"/>
    <property type="molecule type" value="Genomic_DNA"/>
</dbReference>
<organism evidence="1 2">
    <name type="scientific">Serratia phage PS2</name>
    <dbReference type="NCBI Taxonomy" id="1481112"/>
    <lineage>
        <taxon>Viruses</taxon>
        <taxon>Duplodnaviria</taxon>
        <taxon>Heunggongvirae</taxon>
        <taxon>Uroviricota</taxon>
        <taxon>Caudoviricetes</taxon>
        <taxon>Muldoonvirus</taxon>
        <taxon>Muldoonvirus PS2</taxon>
    </lineage>
</organism>
<evidence type="ECO:0000313" key="2">
    <source>
        <dbReference type="Proteomes" id="UP000024445"/>
    </source>
</evidence>
<dbReference type="GeneID" id="19484997"/>
<evidence type="ECO:0000313" key="1">
    <source>
        <dbReference type="EMBL" id="AHY25360.1"/>
    </source>
</evidence>
<dbReference type="InterPro" id="IPR057389">
    <property type="entry name" value="Zn-bd_phage"/>
</dbReference>
<proteinExistence type="predicted"/>
<reference evidence="1 2" key="1">
    <citation type="submission" date="2014-01" db="EMBL/GenBank/DDBJ databases">
        <authorList>
            <person name="Zhang G."/>
            <person name="Jin J."/>
            <person name="Li Z.J."/>
            <person name="Wang S.W."/>
            <person name="Chen S.J."/>
            <person name="Wang S.M."/>
            <person name="Wang X.T."/>
            <person name="Li Y.H."/>
            <person name="Wang J."/>
            <person name="Yang C.K."/>
            <person name="Wang L."/>
        </authorList>
    </citation>
    <scope>NUCLEOTIDE SEQUENCE [LARGE SCALE GENOMIC DNA]</scope>
</reference>
<dbReference type="Pfam" id="PF23903">
    <property type="entry name" value="Phage_zn_bind_2"/>
    <property type="match status" value="1"/>
</dbReference>
<dbReference type="KEGG" id="vg:19484997"/>
<gene>
    <name evidence="1" type="ORF">PS2_114</name>
</gene>
<sequence length="58" mass="6862">MTFIEELKLLKLRHDKAVICIRCLKVYDLNLESVLVKTKGLKEKERACPRCECKVYYS</sequence>
<accession>A0A023W525</accession>
<dbReference type="RefSeq" id="YP_009030161.1">
    <property type="nucleotide sequence ID" value="NC_024121.1"/>
</dbReference>